<dbReference type="NCBIfam" id="TIGR00229">
    <property type="entry name" value="sensory_box"/>
    <property type="match status" value="1"/>
</dbReference>
<keyword evidence="13" id="KW-1185">Reference proteome</keyword>
<dbReference type="PROSITE" id="PS00675">
    <property type="entry name" value="SIGMA54_INTERACT_1"/>
    <property type="match status" value="1"/>
</dbReference>
<sequence length="589" mass="67518">MCGNVNEEGVKKYLKELSNKKNVVPVFVSVFNLKGELLAFYCKVCENCKFKESPFPLEHELLNMCFNDELKIIVESIIEEVDRLDDLVIKVKTVKISSLLKKIKELSFLQEELEAIIESSYDGIYVSDCTGKTLRINKAYERITGIKKDEVIGRRLDELKAEGYFSEIVYKQVVKEKRPVTILQKIKNEKEVVVTGNPVLDNSGEVKRVVTNVRDISELNMLRRELAEVKEKSKHYQRKIVELQEKLTLFCQAQQDFKGFIIKSPLMKDVIYKALRVARTDTTVLIIGESGTGKEVIARFIHFNSLRKDKAFLPVNCGAIPENLMESEFFGYEPGAFTGALKTGKMGFFELAQGGTLFLDEVGELPLHLQVKLLRALQTKEIMRLGSTKPIKVDVRIIAATNRNLAKLVEEGKFREDLYYRLNVISIEIPPLRKRKEEIIPMAMEFLTRINEKYGSEKKFTREVLEILKEYKWPGNIRELENVIEHAYVVSQDEINVEDLPIHLDSLYGEPGNIALIRKTLQNRENITLDEAISLVEKKLIEDALLKYGTETRAASVLGVNQSTISRKIKKYNIDVKKIIEKNNEKELS</sequence>
<dbReference type="InterPro" id="IPR003593">
    <property type="entry name" value="AAA+_ATPase"/>
</dbReference>
<dbReference type="AlphaFoldDB" id="Q3ACI2"/>
<dbReference type="InterPro" id="IPR025943">
    <property type="entry name" value="Sigma_54_int_dom_ATP-bd_2"/>
</dbReference>
<keyword evidence="2" id="KW-0058">Aromatic hydrocarbons catabolism</keyword>
<keyword evidence="3" id="KW-0067">ATP-binding</keyword>
<evidence type="ECO:0000259" key="9">
    <source>
        <dbReference type="PROSITE" id="PS50045"/>
    </source>
</evidence>
<gene>
    <name evidence="12" type="ordered locus">CHY_1318</name>
</gene>
<dbReference type="SUPFAM" id="SSF46689">
    <property type="entry name" value="Homeodomain-like"/>
    <property type="match status" value="1"/>
</dbReference>
<keyword evidence="6" id="KW-0804">Transcription</keyword>
<keyword evidence="1" id="KW-0547">Nucleotide-binding</keyword>
<dbReference type="Gene3D" id="1.10.10.60">
    <property type="entry name" value="Homeodomain-like"/>
    <property type="match status" value="1"/>
</dbReference>
<dbReference type="SUPFAM" id="SSF55785">
    <property type="entry name" value="PYP-like sensor domain (PAS domain)"/>
    <property type="match status" value="1"/>
</dbReference>
<keyword evidence="4" id="KW-0805">Transcription regulation</keyword>
<dbReference type="STRING" id="246194.CHY_1318"/>
<dbReference type="InParanoid" id="Q3ACI2"/>
<dbReference type="SUPFAM" id="SSF52540">
    <property type="entry name" value="P-loop containing nucleoside triphosphate hydrolases"/>
    <property type="match status" value="1"/>
</dbReference>
<dbReference type="Pfam" id="PF00989">
    <property type="entry name" value="PAS"/>
    <property type="match status" value="1"/>
</dbReference>
<dbReference type="Pfam" id="PF00158">
    <property type="entry name" value="Sigma54_activat"/>
    <property type="match status" value="1"/>
</dbReference>
<dbReference type="PROSITE" id="PS50113">
    <property type="entry name" value="PAC"/>
    <property type="match status" value="1"/>
</dbReference>
<reference evidence="12 13" key="1">
    <citation type="journal article" date="2005" name="PLoS Genet.">
        <title>Life in hot carbon monoxide: the complete genome sequence of Carboxydothermus hydrogenoformans Z-2901.</title>
        <authorList>
            <person name="Wu M."/>
            <person name="Ren Q."/>
            <person name="Durkin A.S."/>
            <person name="Daugherty S.C."/>
            <person name="Brinkac L.M."/>
            <person name="Dodson R.J."/>
            <person name="Madupu R."/>
            <person name="Sullivan S.A."/>
            <person name="Kolonay J.F."/>
            <person name="Haft D.H."/>
            <person name="Nelson W.C."/>
            <person name="Tallon L.J."/>
            <person name="Jones K.M."/>
            <person name="Ulrich L.E."/>
            <person name="Gonzalez J.M."/>
            <person name="Zhulin I.B."/>
            <person name="Robb F.T."/>
            <person name="Eisen J.A."/>
        </authorList>
    </citation>
    <scope>NUCLEOTIDE SEQUENCE [LARGE SCALE GENOMIC DNA]</scope>
    <source>
        <strain evidence="13">ATCC BAA-161 / DSM 6008 / Z-2901</strain>
    </source>
</reference>
<dbReference type="InterPro" id="IPR030828">
    <property type="entry name" value="HTH_TyrR"/>
</dbReference>
<organism evidence="12 13">
    <name type="scientific">Carboxydothermus hydrogenoformans (strain ATCC BAA-161 / DSM 6008 / Z-2901)</name>
    <dbReference type="NCBI Taxonomy" id="246194"/>
    <lineage>
        <taxon>Bacteria</taxon>
        <taxon>Bacillati</taxon>
        <taxon>Bacillota</taxon>
        <taxon>Clostridia</taxon>
        <taxon>Thermoanaerobacterales</taxon>
        <taxon>Thermoanaerobacteraceae</taxon>
        <taxon>Carboxydothermus</taxon>
    </lineage>
</organism>
<evidence type="ECO:0000256" key="3">
    <source>
        <dbReference type="ARBA" id="ARBA00022840"/>
    </source>
</evidence>
<evidence type="ECO:0000256" key="2">
    <source>
        <dbReference type="ARBA" id="ARBA00022797"/>
    </source>
</evidence>
<dbReference type="Pfam" id="PF25601">
    <property type="entry name" value="AAA_lid_14"/>
    <property type="match status" value="1"/>
</dbReference>
<dbReference type="PANTHER" id="PTHR32071:SF57">
    <property type="entry name" value="C4-DICARBOXYLATE TRANSPORT TRANSCRIPTIONAL REGULATORY PROTEIN DCTD"/>
    <property type="match status" value="1"/>
</dbReference>
<dbReference type="InterPro" id="IPR013767">
    <property type="entry name" value="PAS_fold"/>
</dbReference>
<dbReference type="CDD" id="cd00009">
    <property type="entry name" value="AAA"/>
    <property type="match status" value="1"/>
</dbReference>
<dbReference type="SMART" id="SM00091">
    <property type="entry name" value="PAS"/>
    <property type="match status" value="1"/>
</dbReference>
<evidence type="ECO:0000259" key="10">
    <source>
        <dbReference type="PROSITE" id="PS50112"/>
    </source>
</evidence>
<dbReference type="Pfam" id="PF18024">
    <property type="entry name" value="HTH_50"/>
    <property type="match status" value="1"/>
</dbReference>
<dbReference type="Proteomes" id="UP000002706">
    <property type="component" value="Chromosome"/>
</dbReference>
<evidence type="ECO:0000256" key="4">
    <source>
        <dbReference type="ARBA" id="ARBA00023015"/>
    </source>
</evidence>
<dbReference type="PANTHER" id="PTHR32071">
    <property type="entry name" value="TRANSCRIPTIONAL REGULATORY PROTEIN"/>
    <property type="match status" value="1"/>
</dbReference>
<dbReference type="HOGENOM" id="CLU_000445_8_5_9"/>
<proteinExistence type="predicted"/>
<dbReference type="Gene3D" id="3.30.450.20">
    <property type="entry name" value="PAS domain"/>
    <property type="match status" value="1"/>
</dbReference>
<keyword evidence="5" id="KW-0238">DNA-binding</keyword>
<dbReference type="InterPro" id="IPR058031">
    <property type="entry name" value="AAA_lid_NorR"/>
</dbReference>
<dbReference type="InterPro" id="IPR035965">
    <property type="entry name" value="PAS-like_dom_sf"/>
</dbReference>
<feature type="domain" description="PAS" evidence="10">
    <location>
        <begin position="109"/>
        <end position="154"/>
    </location>
</feature>
<evidence type="ECO:0000256" key="5">
    <source>
        <dbReference type="ARBA" id="ARBA00023125"/>
    </source>
</evidence>
<dbReference type="InterPro" id="IPR027417">
    <property type="entry name" value="P-loop_NTPase"/>
</dbReference>
<keyword evidence="8" id="KW-0175">Coiled coil</keyword>
<evidence type="ECO:0000313" key="13">
    <source>
        <dbReference type="Proteomes" id="UP000002706"/>
    </source>
</evidence>
<dbReference type="FunFam" id="3.40.50.300:FF:000006">
    <property type="entry name" value="DNA-binding transcriptional regulator NtrC"/>
    <property type="match status" value="1"/>
</dbReference>
<feature type="domain" description="Sigma-54 factor interaction" evidence="9">
    <location>
        <begin position="260"/>
        <end position="489"/>
    </location>
</feature>
<dbReference type="CDD" id="cd00130">
    <property type="entry name" value="PAS"/>
    <property type="match status" value="1"/>
</dbReference>
<dbReference type="Gene3D" id="3.40.50.300">
    <property type="entry name" value="P-loop containing nucleotide triphosphate hydrolases"/>
    <property type="match status" value="1"/>
</dbReference>
<evidence type="ECO:0000259" key="11">
    <source>
        <dbReference type="PROSITE" id="PS50113"/>
    </source>
</evidence>
<feature type="coiled-coil region" evidence="8">
    <location>
        <begin position="212"/>
        <end position="246"/>
    </location>
</feature>
<evidence type="ECO:0000256" key="7">
    <source>
        <dbReference type="ARBA" id="ARBA00029500"/>
    </source>
</evidence>
<evidence type="ECO:0000256" key="8">
    <source>
        <dbReference type="SAM" id="Coils"/>
    </source>
</evidence>
<dbReference type="EMBL" id="CP000141">
    <property type="protein sequence ID" value="ABB14948.1"/>
    <property type="molecule type" value="Genomic_DNA"/>
</dbReference>
<dbReference type="InterPro" id="IPR002078">
    <property type="entry name" value="Sigma_54_int"/>
</dbReference>
<dbReference type="PROSITE" id="PS00676">
    <property type="entry name" value="SIGMA54_INTERACT_2"/>
    <property type="match status" value="1"/>
</dbReference>
<dbReference type="GO" id="GO:0006355">
    <property type="term" value="P:regulation of DNA-templated transcription"/>
    <property type="evidence" value="ECO:0007669"/>
    <property type="project" value="InterPro"/>
</dbReference>
<dbReference type="SMART" id="SM00382">
    <property type="entry name" value="AAA"/>
    <property type="match status" value="1"/>
</dbReference>
<evidence type="ECO:0000256" key="1">
    <source>
        <dbReference type="ARBA" id="ARBA00022741"/>
    </source>
</evidence>
<evidence type="ECO:0000256" key="6">
    <source>
        <dbReference type="ARBA" id="ARBA00023163"/>
    </source>
</evidence>
<dbReference type="InterPro" id="IPR025662">
    <property type="entry name" value="Sigma_54_int_dom_ATP-bd_1"/>
</dbReference>
<dbReference type="InterPro" id="IPR000014">
    <property type="entry name" value="PAS"/>
</dbReference>
<dbReference type="InterPro" id="IPR025944">
    <property type="entry name" value="Sigma_54_int_dom_CS"/>
</dbReference>
<dbReference type="InterPro" id="IPR009057">
    <property type="entry name" value="Homeodomain-like_sf"/>
</dbReference>
<feature type="domain" description="PAC" evidence="11">
    <location>
        <begin position="176"/>
        <end position="228"/>
    </location>
</feature>
<dbReference type="eggNOG" id="COG3829">
    <property type="taxonomic scope" value="Bacteria"/>
</dbReference>
<dbReference type="InterPro" id="IPR000700">
    <property type="entry name" value="PAS-assoc_C"/>
</dbReference>
<dbReference type="PROSITE" id="PS50045">
    <property type="entry name" value="SIGMA54_INTERACT_4"/>
    <property type="match status" value="1"/>
</dbReference>
<dbReference type="KEGG" id="chy:CHY_1318"/>
<evidence type="ECO:0000313" key="12">
    <source>
        <dbReference type="EMBL" id="ABB14948.1"/>
    </source>
</evidence>
<dbReference type="Gene3D" id="1.10.8.60">
    <property type="match status" value="1"/>
</dbReference>
<dbReference type="GO" id="GO:0003677">
    <property type="term" value="F:DNA binding"/>
    <property type="evidence" value="ECO:0007669"/>
    <property type="project" value="UniProtKB-KW"/>
</dbReference>
<accession>Q3ACI2</accession>
<dbReference type="GO" id="GO:0005524">
    <property type="term" value="F:ATP binding"/>
    <property type="evidence" value="ECO:0007669"/>
    <property type="project" value="UniProtKB-KW"/>
</dbReference>
<name>Q3ACI2_CARHZ</name>
<dbReference type="PROSITE" id="PS50112">
    <property type="entry name" value="PAS"/>
    <property type="match status" value="1"/>
</dbReference>
<protein>
    <recommendedName>
        <fullName evidence="7">HTH-type transcriptional regulatory protein TyrR</fullName>
    </recommendedName>
</protein>
<dbReference type="PROSITE" id="PS00688">
    <property type="entry name" value="SIGMA54_INTERACT_3"/>
    <property type="match status" value="1"/>
</dbReference>